<evidence type="ECO:0000256" key="1">
    <source>
        <dbReference type="ARBA" id="ARBA00004123"/>
    </source>
</evidence>
<reference evidence="6" key="1">
    <citation type="submission" date="2021-06" db="EMBL/GenBank/DDBJ databases">
        <authorList>
            <person name="Kallberg Y."/>
            <person name="Tangrot J."/>
            <person name="Rosling A."/>
        </authorList>
    </citation>
    <scope>NUCLEOTIDE SEQUENCE</scope>
    <source>
        <strain evidence="6">MT106</strain>
    </source>
</reference>
<dbReference type="PANTHER" id="PTHR46481:SF10">
    <property type="entry name" value="ZINC FINGER BED DOMAIN-CONTAINING PROTEIN 39"/>
    <property type="match status" value="1"/>
</dbReference>
<comment type="caution">
    <text evidence="6">The sequence shown here is derived from an EMBL/GenBank/DDBJ whole genome shotgun (WGS) entry which is preliminary data.</text>
</comment>
<name>A0A9N9CIW5_9GLOM</name>
<dbReference type="EMBL" id="CAJVPL010002269">
    <property type="protein sequence ID" value="CAG8605083.1"/>
    <property type="molecule type" value="Genomic_DNA"/>
</dbReference>
<evidence type="ECO:0000256" key="4">
    <source>
        <dbReference type="ARBA" id="ARBA00022833"/>
    </source>
</evidence>
<feature type="non-terminal residue" evidence="6">
    <location>
        <position position="323"/>
    </location>
</feature>
<protein>
    <submittedName>
        <fullName evidence="6">1618_t:CDS:1</fullName>
    </submittedName>
</protein>
<evidence type="ECO:0000256" key="2">
    <source>
        <dbReference type="ARBA" id="ARBA00022723"/>
    </source>
</evidence>
<keyword evidence="5" id="KW-0539">Nucleus</keyword>
<proteinExistence type="predicted"/>
<evidence type="ECO:0000256" key="5">
    <source>
        <dbReference type="ARBA" id="ARBA00023242"/>
    </source>
</evidence>
<organism evidence="6 7">
    <name type="scientific">Ambispora gerdemannii</name>
    <dbReference type="NCBI Taxonomy" id="144530"/>
    <lineage>
        <taxon>Eukaryota</taxon>
        <taxon>Fungi</taxon>
        <taxon>Fungi incertae sedis</taxon>
        <taxon>Mucoromycota</taxon>
        <taxon>Glomeromycotina</taxon>
        <taxon>Glomeromycetes</taxon>
        <taxon>Archaeosporales</taxon>
        <taxon>Ambisporaceae</taxon>
        <taxon>Ambispora</taxon>
    </lineage>
</organism>
<dbReference type="GO" id="GO:0005634">
    <property type="term" value="C:nucleus"/>
    <property type="evidence" value="ECO:0007669"/>
    <property type="project" value="UniProtKB-SubCell"/>
</dbReference>
<keyword evidence="7" id="KW-1185">Reference proteome</keyword>
<keyword evidence="3" id="KW-0863">Zinc-finger</keyword>
<dbReference type="InterPro" id="IPR012337">
    <property type="entry name" value="RNaseH-like_sf"/>
</dbReference>
<evidence type="ECO:0000256" key="3">
    <source>
        <dbReference type="ARBA" id="ARBA00022771"/>
    </source>
</evidence>
<evidence type="ECO:0000313" key="7">
    <source>
        <dbReference type="Proteomes" id="UP000789831"/>
    </source>
</evidence>
<dbReference type="AlphaFoldDB" id="A0A9N9CIW5"/>
<dbReference type="SUPFAM" id="SSF53098">
    <property type="entry name" value="Ribonuclease H-like"/>
    <property type="match status" value="1"/>
</dbReference>
<dbReference type="Proteomes" id="UP000789831">
    <property type="component" value="Unassembled WGS sequence"/>
</dbReference>
<evidence type="ECO:0000313" key="6">
    <source>
        <dbReference type="EMBL" id="CAG8605083.1"/>
    </source>
</evidence>
<comment type="subcellular location">
    <subcellularLocation>
        <location evidence="1">Nucleus</location>
    </subcellularLocation>
</comment>
<dbReference type="GO" id="GO:0008270">
    <property type="term" value="F:zinc ion binding"/>
    <property type="evidence" value="ECO:0007669"/>
    <property type="project" value="UniProtKB-KW"/>
</dbReference>
<dbReference type="PANTHER" id="PTHR46481">
    <property type="entry name" value="ZINC FINGER BED DOMAIN-CONTAINING PROTEIN 4"/>
    <property type="match status" value="1"/>
</dbReference>
<sequence>SDTTICQVPECGKTFTYHKTTSTMKTHLSSVHYITKTVIEKQQSSISSMTQILLPKIISNTIKVPYSTKQQKEINQYLVKFIVGTVQSLQLVKAPDFLNFCKKLDSKYKVSVTKILKDEIDFTYHYTYDQVKEEINNSAEYVALTLDFWNSKAHLSYLGVTCHWLSLNFEYKKILLTIGELPYPHEASQIVEYMKNLLNIWNLEFKVLSITTDNAANVKKAIRNLGVGTHSLIPTSLEWHTIEKLIPLLEPFEQATRLMSGSKFATLGIMYPVMIGLLNRLPNDFSNLNDRMANNVKDIIQDDMKSRWELPHELGIYDSFFDL</sequence>
<keyword evidence="4" id="KW-0862">Zinc</keyword>
<keyword evidence="2" id="KW-0479">Metal-binding</keyword>
<gene>
    <name evidence="6" type="ORF">AGERDE_LOCUS9299</name>
</gene>
<dbReference type="InterPro" id="IPR052035">
    <property type="entry name" value="ZnF_BED_domain_contain"/>
</dbReference>
<accession>A0A9N9CIW5</accession>
<dbReference type="OrthoDB" id="2309955at2759"/>